<feature type="region of interest" description="Disordered" evidence="1">
    <location>
        <begin position="1"/>
        <end position="231"/>
    </location>
</feature>
<evidence type="ECO:0000313" key="3">
    <source>
        <dbReference type="Proteomes" id="UP000279259"/>
    </source>
</evidence>
<dbReference type="EMBL" id="RSCD01000010">
    <property type="protein sequence ID" value="RSH90694.1"/>
    <property type="molecule type" value="Genomic_DNA"/>
</dbReference>
<dbReference type="OrthoDB" id="10478430at2759"/>
<feature type="compositionally biased region" description="Low complexity" evidence="1">
    <location>
        <begin position="153"/>
        <end position="167"/>
    </location>
</feature>
<reference evidence="2 3" key="1">
    <citation type="submission" date="2018-11" db="EMBL/GenBank/DDBJ databases">
        <title>Genome sequence of Saitozyma podzolica DSM 27192.</title>
        <authorList>
            <person name="Aliyu H."/>
            <person name="Gorte O."/>
            <person name="Ochsenreither K."/>
        </authorList>
    </citation>
    <scope>NUCLEOTIDE SEQUENCE [LARGE SCALE GENOMIC DNA]</scope>
    <source>
        <strain evidence="2 3">DSM 27192</strain>
    </source>
</reference>
<sequence>MRRDRSGGEYRAEVTSIPTTAVRANASPARSSGGGAEHGSISLGDTGASGGNQRGTRRTTTPLSTPLPTARGVRNKATQSQPLSTVSPPPTPSATPSATPSESLAFPSPDPPEASPIRRSNRARPQPAVGDEEPAASTSQLAKRTRRSHFSIASTSTSTPTASSSTTRRQHDSDQFPQSVSQSHPQSHSRSHSQSHTQSPQPSRPDSVSPRHTPPETTARRTSCQSGRSRFQWPKLSLRPAEELQAMWDYFLSSAYSQLNLPVPPNTGPGQMDTVQRGMVDRVHGMWVEARSKYMRRNLDHMSIMVSTWTTAREFNLSARALRRYYDANKHRIIDDKGPYVPSDRRPSDWPFHDHEPENIEAKAWWIYDWGTKKCAQFLGLEGDDEVANERRRVGSVAEADALEMDHEDTLESDEDDDESFGAVVAAETEAEMEALGFGSCDAFGQAANEETKASCFKGTEPGKAADNQQGQAGGGRRQPRGLRLGLSWVDSGSARRMESGSSTIDYLPVPRTPVAGEPAVAPQ</sequence>
<keyword evidence="3" id="KW-1185">Reference proteome</keyword>
<feature type="compositionally biased region" description="Low complexity" evidence="1">
    <location>
        <begin position="58"/>
        <end position="69"/>
    </location>
</feature>
<protein>
    <submittedName>
        <fullName evidence="2">Uncharacterized protein</fullName>
    </submittedName>
</protein>
<dbReference type="Proteomes" id="UP000279259">
    <property type="component" value="Unassembled WGS sequence"/>
</dbReference>
<accession>A0A427YHY6</accession>
<feature type="compositionally biased region" description="Basic and acidic residues" evidence="1">
    <location>
        <begin position="1"/>
        <end position="12"/>
    </location>
</feature>
<evidence type="ECO:0000256" key="1">
    <source>
        <dbReference type="SAM" id="MobiDB-lite"/>
    </source>
</evidence>
<dbReference type="AlphaFoldDB" id="A0A427YHY6"/>
<organism evidence="2 3">
    <name type="scientific">Saitozyma podzolica</name>
    <dbReference type="NCBI Taxonomy" id="1890683"/>
    <lineage>
        <taxon>Eukaryota</taxon>
        <taxon>Fungi</taxon>
        <taxon>Dikarya</taxon>
        <taxon>Basidiomycota</taxon>
        <taxon>Agaricomycotina</taxon>
        <taxon>Tremellomycetes</taxon>
        <taxon>Tremellales</taxon>
        <taxon>Trimorphomycetaceae</taxon>
        <taxon>Saitozyma</taxon>
    </lineage>
</organism>
<gene>
    <name evidence="2" type="ORF">EHS25_001299</name>
</gene>
<proteinExistence type="predicted"/>
<evidence type="ECO:0000313" key="2">
    <source>
        <dbReference type="EMBL" id="RSH90694.1"/>
    </source>
</evidence>
<comment type="caution">
    <text evidence="2">The sequence shown here is derived from an EMBL/GenBank/DDBJ whole genome shotgun (WGS) entry which is preliminary data.</text>
</comment>
<feature type="compositionally biased region" description="Polar residues" evidence="1">
    <location>
        <begin position="220"/>
        <end position="229"/>
    </location>
</feature>
<feature type="compositionally biased region" description="Low complexity" evidence="1">
    <location>
        <begin position="175"/>
        <end position="186"/>
    </location>
</feature>
<feature type="compositionally biased region" description="Low complexity" evidence="1">
    <location>
        <begin position="94"/>
        <end position="104"/>
    </location>
</feature>
<feature type="region of interest" description="Disordered" evidence="1">
    <location>
        <begin position="458"/>
        <end position="524"/>
    </location>
</feature>
<name>A0A427YHY6_9TREE</name>